<keyword evidence="3" id="KW-0030">Aminoacyl-tRNA synthetase</keyword>
<organism evidence="3 4">
    <name type="scientific">Perkinsus olseni</name>
    <name type="common">Perkinsus atlanticus</name>
    <dbReference type="NCBI Taxonomy" id="32597"/>
    <lineage>
        <taxon>Eukaryota</taxon>
        <taxon>Sar</taxon>
        <taxon>Alveolata</taxon>
        <taxon>Perkinsozoa</taxon>
        <taxon>Perkinsea</taxon>
        <taxon>Perkinsida</taxon>
        <taxon>Perkinsidae</taxon>
        <taxon>Perkinsus</taxon>
    </lineage>
</organism>
<feature type="non-terminal residue" evidence="3">
    <location>
        <position position="1"/>
    </location>
</feature>
<dbReference type="PANTHER" id="PTHR43986">
    <property type="entry name" value="ELONGATION FACTOR 1-GAMMA"/>
    <property type="match status" value="1"/>
</dbReference>
<dbReference type="InterPro" id="IPR010987">
    <property type="entry name" value="Glutathione-S-Trfase_C-like"/>
</dbReference>
<keyword evidence="3" id="KW-0436">Ligase</keyword>
<dbReference type="EMBL" id="JABANO010014761">
    <property type="protein sequence ID" value="KAF4738019.1"/>
    <property type="molecule type" value="Genomic_DNA"/>
</dbReference>
<feature type="compositionally biased region" description="Basic and acidic residues" evidence="1">
    <location>
        <begin position="500"/>
        <end position="513"/>
    </location>
</feature>
<dbReference type="PROSITE" id="PS50405">
    <property type="entry name" value="GST_CTER"/>
    <property type="match status" value="1"/>
</dbReference>
<feature type="compositionally biased region" description="Basic and acidic residues" evidence="1">
    <location>
        <begin position="520"/>
        <end position="533"/>
    </location>
</feature>
<dbReference type="Pfam" id="PF00043">
    <property type="entry name" value="GST_C"/>
    <property type="match status" value="1"/>
</dbReference>
<keyword evidence="4" id="KW-1185">Reference proteome</keyword>
<dbReference type="GO" id="GO:0005737">
    <property type="term" value="C:cytoplasm"/>
    <property type="evidence" value="ECO:0007669"/>
    <property type="project" value="TreeGrafter"/>
</dbReference>
<dbReference type="PANTHER" id="PTHR43986:SF1">
    <property type="entry name" value="ELONGATION FACTOR 1-GAMMA"/>
    <property type="match status" value="1"/>
</dbReference>
<evidence type="ECO:0000256" key="1">
    <source>
        <dbReference type="SAM" id="MobiDB-lite"/>
    </source>
</evidence>
<feature type="region of interest" description="Disordered" evidence="1">
    <location>
        <begin position="486"/>
        <end position="533"/>
    </location>
</feature>
<dbReference type="Gene3D" id="2.30.110.10">
    <property type="entry name" value="Electron Transport, Fmn-binding Protein, Chain A"/>
    <property type="match status" value="1"/>
</dbReference>
<dbReference type="GO" id="GO:0005634">
    <property type="term" value="C:nucleus"/>
    <property type="evidence" value="ECO:0007669"/>
    <property type="project" value="TreeGrafter"/>
</dbReference>
<evidence type="ECO:0000313" key="3">
    <source>
        <dbReference type="EMBL" id="KAF4738019.1"/>
    </source>
</evidence>
<dbReference type="InterPro" id="IPR012349">
    <property type="entry name" value="Split_barrel_FMN-bd"/>
</dbReference>
<dbReference type="InterPro" id="IPR050802">
    <property type="entry name" value="EF-GSTs"/>
</dbReference>
<sequence>MQPSLRRLAASALSEVASSQSTAAATVAALKTPKPSEVAGFYPKKRPEPQKEKTGFRGWKPFAAFIAFNALPIGYAVYYFRNSVENKYKELADNAKLARLDSQQALQAARDLTKRASQALLISPDGEVVNVSPHVPEERALKLPSEPIVKGVPKNQVTDSLMAEYTGDRVPFNMIHFAVSSTCLTSEDLSGSRNMTLVYMDTSAGRIVTVQGTATEIDDEDLKRFYWRQRWAEYMAEDRSDYVLLRLRPEVITLRSTGPSDRHWTPVRVRRSLADEWDLTSPRSEDTPPSSEFDIKLLFPFTSSPIHMTSLRLITSKTLEVPTLKVQIAAKLANTPLTCENSGSAKVLELFNPSTATAPTARYTGPVLRYISRLHADNSVPDQKSLGQAASIDSWLDFAELELSPVESGLAMLEEHLKTHTFLSGDYFSIADASVVTSLVAGLTSEADLKDYPNVLRYIRTCLANPAVADVLSRYASKFPVPEVTPFVPGKGEVESTDSEAPKEEAKKPEQKKQQQSKKRAADRQNAKVSHKE</sequence>
<reference evidence="3 4" key="1">
    <citation type="submission" date="2020-04" db="EMBL/GenBank/DDBJ databases">
        <title>Perkinsus olseni comparative genomics.</title>
        <authorList>
            <person name="Bogema D.R."/>
        </authorList>
    </citation>
    <scope>NUCLEOTIDE SEQUENCE [LARGE SCALE GENOMIC DNA]</scope>
    <source>
        <strain evidence="3 4">ATCC PRA-207</strain>
    </source>
</reference>
<dbReference type="Proteomes" id="UP000553632">
    <property type="component" value="Unassembled WGS sequence"/>
</dbReference>
<dbReference type="AlphaFoldDB" id="A0A7J6SYH5"/>
<evidence type="ECO:0000313" key="4">
    <source>
        <dbReference type="Proteomes" id="UP000553632"/>
    </source>
</evidence>
<dbReference type="SUPFAM" id="SSF50475">
    <property type="entry name" value="FMN-binding split barrel"/>
    <property type="match status" value="1"/>
</dbReference>
<dbReference type="InterPro" id="IPR004046">
    <property type="entry name" value="GST_C"/>
</dbReference>
<dbReference type="InterPro" id="IPR036282">
    <property type="entry name" value="Glutathione-S-Trfase_C_sf"/>
</dbReference>
<proteinExistence type="predicted"/>
<dbReference type="Gene3D" id="1.20.1050.130">
    <property type="match status" value="1"/>
</dbReference>
<protein>
    <submittedName>
        <fullName evidence="3">Asparaginyl-tRNA synthetase</fullName>
    </submittedName>
</protein>
<dbReference type="GO" id="GO:0004812">
    <property type="term" value="F:aminoacyl-tRNA ligase activity"/>
    <property type="evidence" value="ECO:0007669"/>
    <property type="project" value="UniProtKB-KW"/>
</dbReference>
<dbReference type="SUPFAM" id="SSF47616">
    <property type="entry name" value="GST C-terminal domain-like"/>
    <property type="match status" value="1"/>
</dbReference>
<name>A0A7J6SYH5_PEROL</name>
<dbReference type="GO" id="GO:0006414">
    <property type="term" value="P:translational elongation"/>
    <property type="evidence" value="ECO:0007669"/>
    <property type="project" value="TreeGrafter"/>
</dbReference>
<feature type="domain" description="GST C-terminal" evidence="2">
    <location>
        <begin position="360"/>
        <end position="484"/>
    </location>
</feature>
<gene>
    <name evidence="3" type="primary">NARS2_3</name>
    <name evidence="3" type="ORF">FOZ63_022215</name>
</gene>
<comment type="caution">
    <text evidence="3">The sequence shown here is derived from an EMBL/GenBank/DDBJ whole genome shotgun (WGS) entry which is preliminary data.</text>
</comment>
<evidence type="ECO:0000259" key="2">
    <source>
        <dbReference type="PROSITE" id="PS50405"/>
    </source>
</evidence>
<accession>A0A7J6SYH5</accession>